<proteinExistence type="predicted"/>
<dbReference type="SUPFAM" id="SSF46689">
    <property type="entry name" value="Homeodomain-like"/>
    <property type="match status" value="1"/>
</dbReference>
<reference evidence="2" key="2">
    <citation type="submission" date="2020-11" db="EMBL/GenBank/DDBJ databases">
        <authorList>
            <person name="McCartney M.A."/>
            <person name="Auch B."/>
            <person name="Kono T."/>
            <person name="Mallez S."/>
            <person name="Becker A."/>
            <person name="Gohl D.M."/>
            <person name="Silverstein K.A.T."/>
            <person name="Koren S."/>
            <person name="Bechman K.B."/>
            <person name="Herman A."/>
            <person name="Abrahante J.E."/>
            <person name="Garbe J."/>
        </authorList>
    </citation>
    <scope>NUCLEOTIDE SEQUENCE</scope>
    <source>
        <strain evidence="2">Duluth1</strain>
        <tissue evidence="2">Whole animal</tissue>
    </source>
</reference>
<evidence type="ECO:0000313" key="2">
    <source>
        <dbReference type="EMBL" id="KAH3864823.1"/>
    </source>
</evidence>
<protein>
    <recommendedName>
        <fullName evidence="1">HTH psq-type domain-containing protein</fullName>
    </recommendedName>
</protein>
<gene>
    <name evidence="2" type="ORF">DPMN_027851</name>
</gene>
<name>A0A9D4RER7_DREPO</name>
<dbReference type="Gene3D" id="1.10.10.60">
    <property type="entry name" value="Homeodomain-like"/>
    <property type="match status" value="1"/>
</dbReference>
<dbReference type="Proteomes" id="UP000828390">
    <property type="component" value="Unassembled WGS sequence"/>
</dbReference>
<dbReference type="Pfam" id="PF05225">
    <property type="entry name" value="HTH_psq"/>
    <property type="match status" value="1"/>
</dbReference>
<feature type="domain" description="HTH psq-type" evidence="1">
    <location>
        <begin position="27"/>
        <end position="55"/>
    </location>
</feature>
<reference evidence="2" key="1">
    <citation type="journal article" date="2019" name="bioRxiv">
        <title>The Genome of the Zebra Mussel, Dreissena polymorpha: A Resource for Invasive Species Research.</title>
        <authorList>
            <person name="McCartney M.A."/>
            <person name="Auch B."/>
            <person name="Kono T."/>
            <person name="Mallez S."/>
            <person name="Zhang Y."/>
            <person name="Obille A."/>
            <person name="Becker A."/>
            <person name="Abrahante J.E."/>
            <person name="Garbe J."/>
            <person name="Badalamenti J.P."/>
            <person name="Herman A."/>
            <person name="Mangelson H."/>
            <person name="Liachko I."/>
            <person name="Sullivan S."/>
            <person name="Sone E.D."/>
            <person name="Koren S."/>
            <person name="Silverstein K.A.T."/>
            <person name="Beckman K.B."/>
            <person name="Gohl D.M."/>
        </authorList>
    </citation>
    <scope>NUCLEOTIDE SEQUENCE</scope>
    <source>
        <strain evidence="2">Duluth1</strain>
        <tissue evidence="2">Whole animal</tissue>
    </source>
</reference>
<dbReference type="InterPro" id="IPR007889">
    <property type="entry name" value="HTH_Psq"/>
</dbReference>
<dbReference type="EMBL" id="JAIWYP010000002">
    <property type="protein sequence ID" value="KAH3864823.1"/>
    <property type="molecule type" value="Genomic_DNA"/>
</dbReference>
<evidence type="ECO:0000259" key="1">
    <source>
        <dbReference type="Pfam" id="PF05225"/>
    </source>
</evidence>
<sequence>MSRQIGARKRQMSDVNIVEKVVTLIKNNDISLSKASKENGIPKTTLHDHVHKKYQNHSVGVKPGLSKAKEDRVAKWAVHMSKIGFGRARQELALTIKKIIDDEWRPNPLKDKSGKNWLKGFFARHPELSI</sequence>
<comment type="caution">
    <text evidence="2">The sequence shown here is derived from an EMBL/GenBank/DDBJ whole genome shotgun (WGS) entry which is preliminary data.</text>
</comment>
<keyword evidence="3" id="KW-1185">Reference proteome</keyword>
<accession>A0A9D4RER7</accession>
<dbReference type="InterPro" id="IPR009057">
    <property type="entry name" value="Homeodomain-like_sf"/>
</dbReference>
<evidence type="ECO:0000313" key="3">
    <source>
        <dbReference type="Proteomes" id="UP000828390"/>
    </source>
</evidence>
<dbReference type="GO" id="GO:0003677">
    <property type="term" value="F:DNA binding"/>
    <property type="evidence" value="ECO:0007669"/>
    <property type="project" value="InterPro"/>
</dbReference>
<organism evidence="2 3">
    <name type="scientific">Dreissena polymorpha</name>
    <name type="common">Zebra mussel</name>
    <name type="synonym">Mytilus polymorpha</name>
    <dbReference type="NCBI Taxonomy" id="45954"/>
    <lineage>
        <taxon>Eukaryota</taxon>
        <taxon>Metazoa</taxon>
        <taxon>Spiralia</taxon>
        <taxon>Lophotrochozoa</taxon>
        <taxon>Mollusca</taxon>
        <taxon>Bivalvia</taxon>
        <taxon>Autobranchia</taxon>
        <taxon>Heteroconchia</taxon>
        <taxon>Euheterodonta</taxon>
        <taxon>Imparidentia</taxon>
        <taxon>Neoheterodontei</taxon>
        <taxon>Myida</taxon>
        <taxon>Dreissenoidea</taxon>
        <taxon>Dreissenidae</taxon>
        <taxon>Dreissena</taxon>
    </lineage>
</organism>
<dbReference type="AlphaFoldDB" id="A0A9D4RER7"/>